<dbReference type="SMART" id="SM00448">
    <property type="entry name" value="REC"/>
    <property type="match status" value="1"/>
</dbReference>
<dbReference type="Gene3D" id="3.40.50.2300">
    <property type="match status" value="1"/>
</dbReference>
<dbReference type="AlphaFoldDB" id="A0A849VFS8"/>
<feature type="domain" description="Response regulatory" evidence="3">
    <location>
        <begin position="5"/>
        <end position="118"/>
    </location>
</feature>
<evidence type="ECO:0000259" key="4">
    <source>
        <dbReference type="PROSITE" id="PS50930"/>
    </source>
</evidence>
<feature type="modified residue" description="4-aspartylphosphate" evidence="2">
    <location>
        <position position="56"/>
    </location>
</feature>
<accession>A0A849VFS8</accession>
<organism evidence="5 6">
    <name type="scientific">Pseudoalteromonas caenipelagi</name>
    <dbReference type="NCBI Taxonomy" id="2726988"/>
    <lineage>
        <taxon>Bacteria</taxon>
        <taxon>Pseudomonadati</taxon>
        <taxon>Pseudomonadota</taxon>
        <taxon>Gammaproteobacteria</taxon>
        <taxon>Alteromonadales</taxon>
        <taxon>Pseudoalteromonadaceae</taxon>
        <taxon>Pseudoalteromonas</taxon>
    </lineage>
</organism>
<dbReference type="Proteomes" id="UP000586305">
    <property type="component" value="Unassembled WGS sequence"/>
</dbReference>
<dbReference type="PROSITE" id="PS50930">
    <property type="entry name" value="HTH_LYTTR"/>
    <property type="match status" value="1"/>
</dbReference>
<gene>
    <name evidence="5" type="ORF">HG263_08485</name>
</gene>
<dbReference type="InterPro" id="IPR001789">
    <property type="entry name" value="Sig_transdc_resp-reg_receiver"/>
</dbReference>
<feature type="domain" description="HTH LytTR-type" evidence="4">
    <location>
        <begin position="169"/>
        <end position="263"/>
    </location>
</feature>
<evidence type="ECO:0000256" key="1">
    <source>
        <dbReference type="ARBA" id="ARBA00023012"/>
    </source>
</evidence>
<sequence>MKRLKTLLVDDETSALEGLNIRLRNVGDIEIIGEATSVDGALKILEEKTPDLIFLDIEMPEKSGFELLKHFQPDNYPAIIFVTAYHQYAIKAFEVRALDYLLKPIRQERLEEAIQRVREHSAPTSPKNSVLAVAGDLKSLDDLESKDNSSYYVEDEKLVIVDGRSSRQLVAFDEIYWIDAAGDYMCIHTQVETFVMRARMKNLINHILPPEFIRIHKSSIVNLKHIRSLEALRNAEFNAYLTNNNVLKVSRTYSANLKAKLPTRYY</sequence>
<dbReference type="Gene3D" id="2.40.50.1020">
    <property type="entry name" value="LytTr DNA-binding domain"/>
    <property type="match status" value="1"/>
</dbReference>
<dbReference type="Pfam" id="PF04397">
    <property type="entry name" value="LytTR"/>
    <property type="match status" value="1"/>
</dbReference>
<dbReference type="InterPro" id="IPR046947">
    <property type="entry name" value="LytR-like"/>
</dbReference>
<keyword evidence="2" id="KW-0597">Phosphoprotein</keyword>
<evidence type="ECO:0000259" key="3">
    <source>
        <dbReference type="PROSITE" id="PS50110"/>
    </source>
</evidence>
<proteinExistence type="predicted"/>
<dbReference type="GO" id="GO:0003677">
    <property type="term" value="F:DNA binding"/>
    <property type="evidence" value="ECO:0007669"/>
    <property type="project" value="InterPro"/>
</dbReference>
<comment type="caution">
    <text evidence="5">The sequence shown here is derived from an EMBL/GenBank/DDBJ whole genome shotgun (WGS) entry which is preliminary data.</text>
</comment>
<dbReference type="RefSeq" id="WP_171625664.1">
    <property type="nucleotide sequence ID" value="NZ_JABBPG010000003.1"/>
</dbReference>
<dbReference type="SUPFAM" id="SSF52172">
    <property type="entry name" value="CheY-like"/>
    <property type="match status" value="1"/>
</dbReference>
<reference evidence="5 6" key="1">
    <citation type="submission" date="2020-04" db="EMBL/GenBank/DDBJ databases">
        <title>Pseudoalteromonas caenipelagi sp. nov., isolated from a tidal flat.</title>
        <authorList>
            <person name="Park S."/>
            <person name="Yoon J.-H."/>
        </authorList>
    </citation>
    <scope>NUCLEOTIDE SEQUENCE [LARGE SCALE GENOMIC DNA]</scope>
    <source>
        <strain evidence="5 6">JBTF-M23</strain>
    </source>
</reference>
<evidence type="ECO:0000256" key="2">
    <source>
        <dbReference type="PROSITE-ProRule" id="PRU00169"/>
    </source>
</evidence>
<dbReference type="InterPro" id="IPR011006">
    <property type="entry name" value="CheY-like_superfamily"/>
</dbReference>
<evidence type="ECO:0000313" key="6">
    <source>
        <dbReference type="Proteomes" id="UP000586305"/>
    </source>
</evidence>
<dbReference type="PANTHER" id="PTHR37299">
    <property type="entry name" value="TRANSCRIPTIONAL REGULATOR-RELATED"/>
    <property type="match status" value="1"/>
</dbReference>
<dbReference type="PROSITE" id="PS50110">
    <property type="entry name" value="RESPONSE_REGULATORY"/>
    <property type="match status" value="1"/>
</dbReference>
<keyword evidence="1" id="KW-0902">Two-component regulatory system</keyword>
<dbReference type="Pfam" id="PF00072">
    <property type="entry name" value="Response_reg"/>
    <property type="match status" value="1"/>
</dbReference>
<keyword evidence="6" id="KW-1185">Reference proteome</keyword>
<name>A0A849VFS8_9GAMM</name>
<dbReference type="PANTHER" id="PTHR37299:SF1">
    <property type="entry name" value="STAGE 0 SPORULATION PROTEIN A HOMOLOG"/>
    <property type="match status" value="1"/>
</dbReference>
<dbReference type="SMART" id="SM00850">
    <property type="entry name" value="LytTR"/>
    <property type="match status" value="1"/>
</dbReference>
<dbReference type="EMBL" id="JABBPG010000003">
    <property type="protein sequence ID" value="NOU50577.1"/>
    <property type="molecule type" value="Genomic_DNA"/>
</dbReference>
<dbReference type="GO" id="GO:0000156">
    <property type="term" value="F:phosphorelay response regulator activity"/>
    <property type="evidence" value="ECO:0007669"/>
    <property type="project" value="InterPro"/>
</dbReference>
<evidence type="ECO:0000313" key="5">
    <source>
        <dbReference type="EMBL" id="NOU50577.1"/>
    </source>
</evidence>
<dbReference type="InterPro" id="IPR007492">
    <property type="entry name" value="LytTR_DNA-bd_dom"/>
</dbReference>
<protein>
    <submittedName>
        <fullName evidence="5">Response regulator transcription factor</fullName>
    </submittedName>
</protein>